<evidence type="ECO:0000259" key="4">
    <source>
        <dbReference type="PROSITE" id="PS50043"/>
    </source>
</evidence>
<gene>
    <name evidence="5" type="ORF">LQ327_24590</name>
</gene>
<comment type="caution">
    <text evidence="5">The sequence shown here is derived from an EMBL/GenBank/DDBJ whole genome shotgun (WGS) entry which is preliminary data.</text>
</comment>
<dbReference type="Pfam" id="PF01590">
    <property type="entry name" value="GAF"/>
    <property type="match status" value="1"/>
</dbReference>
<keyword evidence="2" id="KW-0238">DNA-binding</keyword>
<name>A0ABS8PEY0_9PSEU</name>
<accession>A0ABS8PEY0</accession>
<protein>
    <submittedName>
        <fullName evidence="5">Helix-turn-helix transcriptional regulator</fullName>
    </submittedName>
</protein>
<evidence type="ECO:0000256" key="3">
    <source>
        <dbReference type="ARBA" id="ARBA00023163"/>
    </source>
</evidence>
<dbReference type="InterPro" id="IPR016032">
    <property type="entry name" value="Sig_transdc_resp-reg_C-effctor"/>
</dbReference>
<reference evidence="5 6" key="1">
    <citation type="submission" date="2021-11" db="EMBL/GenBank/DDBJ databases">
        <title>Draft genome sequence of Actinomycetospora sp. SF1 isolated from the rhizosphere soil.</title>
        <authorList>
            <person name="Duangmal K."/>
            <person name="Chantavorakit T."/>
        </authorList>
    </citation>
    <scope>NUCLEOTIDE SEQUENCE [LARGE SCALE GENOMIC DNA]</scope>
    <source>
        <strain evidence="5 6">TBRC 5722</strain>
    </source>
</reference>
<dbReference type="Pfam" id="PF00196">
    <property type="entry name" value="GerE"/>
    <property type="match status" value="1"/>
</dbReference>
<keyword evidence="1" id="KW-0805">Transcription regulation</keyword>
<dbReference type="CDD" id="cd06170">
    <property type="entry name" value="LuxR_C_like"/>
    <property type="match status" value="1"/>
</dbReference>
<dbReference type="SUPFAM" id="SSF46894">
    <property type="entry name" value="C-terminal effector domain of the bipartite response regulators"/>
    <property type="match status" value="1"/>
</dbReference>
<dbReference type="SUPFAM" id="SSF55781">
    <property type="entry name" value="GAF domain-like"/>
    <property type="match status" value="1"/>
</dbReference>
<dbReference type="Gene3D" id="1.10.10.10">
    <property type="entry name" value="Winged helix-like DNA-binding domain superfamily/Winged helix DNA-binding domain"/>
    <property type="match status" value="1"/>
</dbReference>
<dbReference type="PANTHER" id="PTHR44688:SF16">
    <property type="entry name" value="DNA-BINDING TRANSCRIPTIONAL ACTIVATOR DEVR_DOSR"/>
    <property type="match status" value="1"/>
</dbReference>
<dbReference type="InterPro" id="IPR000792">
    <property type="entry name" value="Tscrpt_reg_LuxR_C"/>
</dbReference>
<dbReference type="InterPro" id="IPR029016">
    <property type="entry name" value="GAF-like_dom_sf"/>
</dbReference>
<dbReference type="Gene3D" id="3.30.450.40">
    <property type="match status" value="1"/>
</dbReference>
<dbReference type="SMART" id="SM00421">
    <property type="entry name" value="HTH_LUXR"/>
    <property type="match status" value="1"/>
</dbReference>
<keyword evidence="3" id="KW-0804">Transcription</keyword>
<dbReference type="PRINTS" id="PR00038">
    <property type="entry name" value="HTHLUXR"/>
</dbReference>
<evidence type="ECO:0000313" key="6">
    <source>
        <dbReference type="Proteomes" id="UP001199469"/>
    </source>
</evidence>
<evidence type="ECO:0000256" key="2">
    <source>
        <dbReference type="ARBA" id="ARBA00023125"/>
    </source>
</evidence>
<dbReference type="InterPro" id="IPR003018">
    <property type="entry name" value="GAF"/>
</dbReference>
<evidence type="ECO:0000313" key="5">
    <source>
        <dbReference type="EMBL" id="MCD2196558.1"/>
    </source>
</evidence>
<organism evidence="5 6">
    <name type="scientific">Actinomycetospora endophytica</name>
    <dbReference type="NCBI Taxonomy" id="2291215"/>
    <lineage>
        <taxon>Bacteria</taxon>
        <taxon>Bacillati</taxon>
        <taxon>Actinomycetota</taxon>
        <taxon>Actinomycetes</taxon>
        <taxon>Pseudonocardiales</taxon>
        <taxon>Pseudonocardiaceae</taxon>
        <taxon>Actinomycetospora</taxon>
    </lineage>
</organism>
<dbReference type="InterPro" id="IPR036388">
    <property type="entry name" value="WH-like_DNA-bd_sf"/>
</dbReference>
<feature type="domain" description="HTH luxR-type" evidence="4">
    <location>
        <begin position="287"/>
        <end position="352"/>
    </location>
</feature>
<sequence length="356" mass="37795">MSRASAAQIEHEIVRACHRGLDVPGLQREVLATLRRVMSIDAAFFATADPDTLLFTGAHAEEPLPKSQALFVENEFGAADVNKFATLATSSRHVASLDGATRHERASSGRYRDIMGPLGLGDELRAALVVDSRCWGYLCLHREDHELGFAPGDADLLARLGPHIAHGLRQAVLVHGPAGAGVGPRPAVLVLADEDLAVVGMNPEAEVLMSLVDEGVGPLPVSVRTVATALISLERGDTAAPPVPSTRARAADGHWLDVHASRLQGPPGEGRIAVVLERAGGHTIAQLLLAAHGLTPREVDVARLVIRGTARTTIANTLHISRHTLQDHLKSIFDKVGVRSRRELVGRLLGAPPPSV</sequence>
<proteinExistence type="predicted"/>
<dbReference type="Proteomes" id="UP001199469">
    <property type="component" value="Unassembled WGS sequence"/>
</dbReference>
<dbReference type="EMBL" id="JAJNDB010000006">
    <property type="protein sequence ID" value="MCD2196558.1"/>
    <property type="molecule type" value="Genomic_DNA"/>
</dbReference>
<dbReference type="RefSeq" id="WP_230738423.1">
    <property type="nucleotide sequence ID" value="NZ_JAJNDB010000006.1"/>
</dbReference>
<dbReference type="PANTHER" id="PTHR44688">
    <property type="entry name" value="DNA-BINDING TRANSCRIPTIONAL ACTIVATOR DEVR_DOSR"/>
    <property type="match status" value="1"/>
</dbReference>
<evidence type="ECO:0000256" key="1">
    <source>
        <dbReference type="ARBA" id="ARBA00023015"/>
    </source>
</evidence>
<dbReference type="PROSITE" id="PS50043">
    <property type="entry name" value="HTH_LUXR_2"/>
    <property type="match status" value="1"/>
</dbReference>
<keyword evidence="6" id="KW-1185">Reference proteome</keyword>